<name>A0A9N8VTV4_9GLOM</name>
<evidence type="ECO:0000313" key="3">
    <source>
        <dbReference type="Proteomes" id="UP000789396"/>
    </source>
</evidence>
<dbReference type="AlphaFoldDB" id="A0A9N8VTV4"/>
<evidence type="ECO:0000256" key="1">
    <source>
        <dbReference type="SAM" id="MobiDB-lite"/>
    </source>
</evidence>
<dbReference type="OrthoDB" id="2414197at2759"/>
<evidence type="ECO:0000313" key="2">
    <source>
        <dbReference type="EMBL" id="CAG8462215.1"/>
    </source>
</evidence>
<proteinExistence type="predicted"/>
<feature type="compositionally biased region" description="Basic and acidic residues" evidence="1">
    <location>
        <begin position="78"/>
        <end position="89"/>
    </location>
</feature>
<protein>
    <submittedName>
        <fullName evidence="2">5360_t:CDS:1</fullName>
    </submittedName>
</protein>
<comment type="caution">
    <text evidence="2">The sequence shown here is derived from an EMBL/GenBank/DDBJ whole genome shotgun (WGS) entry which is preliminary data.</text>
</comment>
<feature type="compositionally biased region" description="Acidic residues" evidence="1">
    <location>
        <begin position="95"/>
        <end position="134"/>
    </location>
</feature>
<dbReference type="EMBL" id="CAJVPZ010000353">
    <property type="protein sequence ID" value="CAG8462215.1"/>
    <property type="molecule type" value="Genomic_DNA"/>
</dbReference>
<organism evidence="2 3">
    <name type="scientific">Racocetra fulgida</name>
    <dbReference type="NCBI Taxonomy" id="60492"/>
    <lineage>
        <taxon>Eukaryota</taxon>
        <taxon>Fungi</taxon>
        <taxon>Fungi incertae sedis</taxon>
        <taxon>Mucoromycota</taxon>
        <taxon>Glomeromycotina</taxon>
        <taxon>Glomeromycetes</taxon>
        <taxon>Diversisporales</taxon>
        <taxon>Gigasporaceae</taxon>
        <taxon>Racocetra</taxon>
    </lineage>
</organism>
<dbReference type="Proteomes" id="UP000789396">
    <property type="component" value="Unassembled WGS sequence"/>
</dbReference>
<sequence length="148" mass="16950">MRRWEKWIDKGKGGFTKKGNLKRASYELVREWVSETWREFSPNLLAKSFEAAGLMLNPDGSEDDKMSSRLQAVVADRMNEVSFSEKEDNQGGIDSESDPDDDNESNQDDNNESNPDDELDTENVLDCDPEDMMDIYDSGDMIDMDIYD</sequence>
<feature type="region of interest" description="Disordered" evidence="1">
    <location>
        <begin position="78"/>
        <end position="148"/>
    </location>
</feature>
<accession>A0A9N8VTV4</accession>
<gene>
    <name evidence="2" type="ORF">RFULGI_LOCUS734</name>
</gene>
<keyword evidence="3" id="KW-1185">Reference proteome</keyword>
<reference evidence="2" key="1">
    <citation type="submission" date="2021-06" db="EMBL/GenBank/DDBJ databases">
        <authorList>
            <person name="Kallberg Y."/>
            <person name="Tangrot J."/>
            <person name="Rosling A."/>
        </authorList>
    </citation>
    <scope>NUCLEOTIDE SEQUENCE</scope>
    <source>
        <strain evidence="2">IN212</strain>
    </source>
</reference>